<gene>
    <name evidence="2" type="ORF">WN48_11183</name>
</gene>
<proteinExistence type="predicted"/>
<dbReference type="OrthoDB" id="10482668at2759"/>
<feature type="region of interest" description="Disordered" evidence="1">
    <location>
        <begin position="1"/>
        <end position="36"/>
    </location>
</feature>
<dbReference type="EMBL" id="KQ769179">
    <property type="protein sequence ID" value="OAD52937.1"/>
    <property type="molecule type" value="Genomic_DNA"/>
</dbReference>
<feature type="compositionally biased region" description="Basic residues" evidence="1">
    <location>
        <begin position="15"/>
        <end position="26"/>
    </location>
</feature>
<reference evidence="2 3" key="1">
    <citation type="submission" date="2015-07" db="EMBL/GenBank/DDBJ databases">
        <title>The genome of Eufriesea mexicana.</title>
        <authorList>
            <person name="Pan H."/>
            <person name="Kapheim K."/>
        </authorList>
    </citation>
    <scope>NUCLEOTIDE SEQUENCE [LARGE SCALE GENOMIC DNA]</scope>
    <source>
        <strain evidence="2">0111107269</strain>
        <tissue evidence="2">Whole body</tissue>
    </source>
</reference>
<protein>
    <submittedName>
        <fullName evidence="2">Uncharacterized protein</fullName>
    </submittedName>
</protein>
<accession>A0A310S5X2</accession>
<evidence type="ECO:0000256" key="1">
    <source>
        <dbReference type="SAM" id="MobiDB-lite"/>
    </source>
</evidence>
<evidence type="ECO:0000313" key="2">
    <source>
        <dbReference type="EMBL" id="OAD52937.1"/>
    </source>
</evidence>
<evidence type="ECO:0000313" key="3">
    <source>
        <dbReference type="Proteomes" id="UP000250275"/>
    </source>
</evidence>
<sequence length="120" mass="13515">MRRPNMPMWQGERRSGHKARQGKARQGKQAGTSRQDLPLLFLELHSQNCAGRAEPKPKYHRYSFSAMVFVCATNQLFPTDVQPACTGVGRRRTNLTDTTTTTTTMMMMMTTTTGTTETKV</sequence>
<keyword evidence="3" id="KW-1185">Reference proteome</keyword>
<name>A0A310S5X2_9HYME</name>
<dbReference type="AlphaFoldDB" id="A0A310S5X2"/>
<organism evidence="2 3">
    <name type="scientific">Eufriesea mexicana</name>
    <dbReference type="NCBI Taxonomy" id="516756"/>
    <lineage>
        <taxon>Eukaryota</taxon>
        <taxon>Metazoa</taxon>
        <taxon>Ecdysozoa</taxon>
        <taxon>Arthropoda</taxon>
        <taxon>Hexapoda</taxon>
        <taxon>Insecta</taxon>
        <taxon>Pterygota</taxon>
        <taxon>Neoptera</taxon>
        <taxon>Endopterygota</taxon>
        <taxon>Hymenoptera</taxon>
        <taxon>Apocrita</taxon>
        <taxon>Aculeata</taxon>
        <taxon>Apoidea</taxon>
        <taxon>Anthophila</taxon>
        <taxon>Apidae</taxon>
        <taxon>Eufriesea</taxon>
    </lineage>
</organism>
<dbReference type="Proteomes" id="UP000250275">
    <property type="component" value="Unassembled WGS sequence"/>
</dbReference>